<dbReference type="OrthoDB" id="124630at2759"/>
<evidence type="ECO:0000256" key="1">
    <source>
        <dbReference type="SAM" id="MobiDB-lite"/>
    </source>
</evidence>
<dbReference type="EMBL" id="JAGRRH010000022">
    <property type="protein sequence ID" value="KAG7345305.1"/>
    <property type="molecule type" value="Genomic_DNA"/>
</dbReference>
<name>A0A9K3KKB9_9STRA</name>
<evidence type="ECO:0000313" key="2">
    <source>
        <dbReference type="EMBL" id="KAG7345305.1"/>
    </source>
</evidence>
<accession>A0A9K3KKB9</accession>
<gene>
    <name evidence="2" type="ORF">IV203_032836</name>
</gene>
<dbReference type="Pfam" id="PF04827">
    <property type="entry name" value="Plant_tran"/>
    <property type="match status" value="1"/>
</dbReference>
<dbReference type="InterPro" id="IPR006912">
    <property type="entry name" value="Harbinger_derived_prot"/>
</dbReference>
<dbReference type="AlphaFoldDB" id="A0A9K3KKB9"/>
<reference evidence="2" key="2">
    <citation type="submission" date="2021-04" db="EMBL/GenBank/DDBJ databases">
        <authorList>
            <person name="Podell S."/>
        </authorList>
    </citation>
    <scope>NUCLEOTIDE SEQUENCE</scope>
    <source>
        <strain evidence="2">Hildebrandi</strain>
    </source>
</reference>
<dbReference type="PANTHER" id="PTHR47150:SF6">
    <property type="entry name" value="OS01G0872900 PROTEIN"/>
    <property type="match status" value="1"/>
</dbReference>
<dbReference type="Proteomes" id="UP000693970">
    <property type="component" value="Unassembled WGS sequence"/>
</dbReference>
<comment type="caution">
    <text evidence="2">The sequence shown here is derived from an EMBL/GenBank/DDBJ whole genome shotgun (WGS) entry which is preliminary data.</text>
</comment>
<reference evidence="2" key="1">
    <citation type="journal article" date="2021" name="Sci. Rep.">
        <title>Diploid genomic architecture of Nitzschia inconspicua, an elite biomass production diatom.</title>
        <authorList>
            <person name="Oliver A."/>
            <person name="Podell S."/>
            <person name="Pinowska A."/>
            <person name="Traller J.C."/>
            <person name="Smith S.R."/>
            <person name="McClure R."/>
            <person name="Beliaev A."/>
            <person name="Bohutskyi P."/>
            <person name="Hill E.A."/>
            <person name="Rabines A."/>
            <person name="Zheng H."/>
            <person name="Allen L.Z."/>
            <person name="Kuo A."/>
            <person name="Grigoriev I.V."/>
            <person name="Allen A.E."/>
            <person name="Hazlebeck D."/>
            <person name="Allen E.E."/>
        </authorList>
    </citation>
    <scope>NUCLEOTIDE SEQUENCE</scope>
    <source>
        <strain evidence="2">Hildebrandi</strain>
    </source>
</reference>
<dbReference type="PANTHER" id="PTHR47150">
    <property type="entry name" value="OS12G0169200 PROTEIN"/>
    <property type="match status" value="1"/>
</dbReference>
<feature type="region of interest" description="Disordered" evidence="1">
    <location>
        <begin position="26"/>
        <end position="48"/>
    </location>
</feature>
<proteinExistence type="predicted"/>
<feature type="compositionally biased region" description="Basic residues" evidence="1">
    <location>
        <begin position="36"/>
        <end position="48"/>
    </location>
</feature>
<protein>
    <submittedName>
        <fullName evidence="2">Plant transposon protein</fullName>
    </submittedName>
</protein>
<keyword evidence="3" id="KW-1185">Reference proteome</keyword>
<evidence type="ECO:0000313" key="3">
    <source>
        <dbReference type="Proteomes" id="UP000693970"/>
    </source>
</evidence>
<organism evidence="2 3">
    <name type="scientific">Nitzschia inconspicua</name>
    <dbReference type="NCBI Taxonomy" id="303405"/>
    <lineage>
        <taxon>Eukaryota</taxon>
        <taxon>Sar</taxon>
        <taxon>Stramenopiles</taxon>
        <taxon>Ochrophyta</taxon>
        <taxon>Bacillariophyta</taxon>
        <taxon>Bacillariophyceae</taxon>
        <taxon>Bacillariophycidae</taxon>
        <taxon>Bacillariales</taxon>
        <taxon>Bacillariaceae</taxon>
        <taxon>Nitzschia</taxon>
    </lineage>
</organism>
<sequence length="475" mass="53396">MDANKRKIVVAALEAGWAFMSEMANDEDEGREATDHRKKPRSNRRKFRHGDARHCINRDYLGIRGDLATPLLGAEFKAMFRVSRSRFQVLLEDIGASEIRFYQKKKNLDVDEQASLEAKLLLPIKTLAYGVPPHTFIDYFQMSPEYARECCRQFDIAVKKIYAQEYLRLPTSDDLRSILQLHRHVHQVDGLFGSLDCSHTIWKNCPKAWAGSYTGKPGSPSIILEAVVDYHMFFWHASYGYTGNIGDLNVLAQSPLLERMVDGSFHTLENEASVVPFKIGDQEFTKCFILTDGIYPKFSRFVKGVKEPITEEEKKYTAWQEGARKDVERAFGVLKCTWQFLDRPILKLKLSEVAMRTTCCIILHNMLTADRVMGDPRARYVPCASLDECPGVGAVQQPGDLAAVQGIANIANNPTHAAAGAAAAPANSGTGLQIGLRNAPPDLLQQVTRKDRFDELMDADEHVRLHQSLMNKFGS</sequence>